<dbReference type="Proteomes" id="UP000509120">
    <property type="component" value="Chromosome"/>
</dbReference>
<sequence length="39" mass="4362">MKIIISSKINASIKGLANVLTHLKAYLINILQLYLSVYT</sequence>
<gene>
    <name evidence="1" type="ORF">STHERMO_0060</name>
    <name evidence="2" type="ORF">STHERMO_0468</name>
</gene>
<evidence type="ECO:0000313" key="3">
    <source>
        <dbReference type="Proteomes" id="UP000509120"/>
    </source>
</evidence>
<protein>
    <submittedName>
        <fullName evidence="1">Uncharacterized protein</fullName>
    </submittedName>
</protein>
<accession>A0AAU9H546</accession>
<proteinExistence type="predicted"/>
<evidence type="ECO:0000313" key="1">
    <source>
        <dbReference type="EMBL" id="CAD0153670.1"/>
    </source>
</evidence>
<evidence type="ECO:0000313" key="2">
    <source>
        <dbReference type="EMBL" id="CAD0154466.1"/>
    </source>
</evidence>
<dbReference type="AlphaFoldDB" id="A0AAU9H546"/>
<reference evidence="1 3" key="1">
    <citation type="submission" date="2020-06" db="EMBL/GenBank/DDBJ databases">
        <authorList>
            <person name="Chuat V."/>
        </authorList>
    </citation>
    <scope>NUCLEOTIDE SEQUENCE [LARGE SCALE GENOMIC DNA]</scope>
    <source>
        <strain evidence="1">STH_CIRM_1046</strain>
    </source>
</reference>
<organism evidence="1 3">
    <name type="scientific">Streptococcus thermophilus</name>
    <dbReference type="NCBI Taxonomy" id="1308"/>
    <lineage>
        <taxon>Bacteria</taxon>
        <taxon>Bacillati</taxon>
        <taxon>Bacillota</taxon>
        <taxon>Bacilli</taxon>
        <taxon>Lactobacillales</taxon>
        <taxon>Streptococcaceae</taxon>
        <taxon>Streptococcus</taxon>
    </lineage>
</organism>
<name>A0AAU9H546_STRTR</name>
<dbReference type="EMBL" id="LR822030">
    <property type="protein sequence ID" value="CAD0154466.1"/>
    <property type="molecule type" value="Genomic_DNA"/>
</dbReference>
<dbReference type="EMBL" id="LR822030">
    <property type="protein sequence ID" value="CAD0153670.1"/>
    <property type="molecule type" value="Genomic_DNA"/>
</dbReference>